<accession>F6DNH9</accession>
<sequence length="159" mass="18158">MINCPKNQLDPRAKYVFRWEGAFFSLLGLALTILLIIGHYQWRLPLWLARIAASGTLLCSIYLIGFKPDLLLQRWLYEIKEDEIHLQRGILFHERTVIPMIRVQHVDTKQGPLLRAYKLTSVTFSTAAGSHEIPALSNEAAEQVRDQIAAFAKVSEDDL</sequence>
<proteinExistence type="predicted"/>
<dbReference type="PANTHER" id="PTHR34473:SF2">
    <property type="entry name" value="UPF0699 TRANSMEMBRANE PROTEIN YDBT"/>
    <property type="match status" value="1"/>
</dbReference>
<feature type="transmembrane region" description="Helical" evidence="1">
    <location>
        <begin position="21"/>
        <end position="41"/>
    </location>
</feature>
<dbReference type="PANTHER" id="PTHR34473">
    <property type="entry name" value="UPF0699 TRANSMEMBRANE PROTEIN YDBS"/>
    <property type="match status" value="1"/>
</dbReference>
<dbReference type="AlphaFoldDB" id="F6DNH9"/>
<dbReference type="RefSeq" id="WP_013840296.1">
    <property type="nucleotide sequence ID" value="NC_015589.1"/>
</dbReference>
<name>F6DNH9_DESRL</name>
<dbReference type="EMBL" id="CP002780">
    <property type="protein sequence ID" value="AEG58519.1"/>
    <property type="molecule type" value="Genomic_DNA"/>
</dbReference>
<dbReference type="eggNOG" id="COG3402">
    <property type="taxonomic scope" value="Bacteria"/>
</dbReference>
<dbReference type="InterPro" id="IPR005182">
    <property type="entry name" value="YdbS-like_PH"/>
</dbReference>
<dbReference type="STRING" id="696281.Desru_0220"/>
<protein>
    <submittedName>
        <fullName evidence="3">Membrane-flanked domain protein</fullName>
    </submittedName>
</protein>
<organism evidence="3 4">
    <name type="scientific">Desulforamulus ruminis (strain ATCC 23193 / DSM 2154 / NCIMB 8452 / DL)</name>
    <name type="common">Desulfotomaculum ruminis</name>
    <dbReference type="NCBI Taxonomy" id="696281"/>
    <lineage>
        <taxon>Bacteria</taxon>
        <taxon>Bacillati</taxon>
        <taxon>Bacillota</taxon>
        <taxon>Clostridia</taxon>
        <taxon>Eubacteriales</taxon>
        <taxon>Peptococcaceae</taxon>
        <taxon>Desulforamulus</taxon>
    </lineage>
</organism>
<reference evidence="4" key="1">
    <citation type="submission" date="2011-05" db="EMBL/GenBank/DDBJ databases">
        <title>Complete sequence of Desulfotomaculum ruminis DSM 2154.</title>
        <authorList>
            <person name="Lucas S."/>
            <person name="Copeland A."/>
            <person name="Lapidus A."/>
            <person name="Cheng J.-F."/>
            <person name="Goodwin L."/>
            <person name="Pitluck S."/>
            <person name="Lu M."/>
            <person name="Detter J.C."/>
            <person name="Han C."/>
            <person name="Tapia R."/>
            <person name="Land M."/>
            <person name="Hauser L."/>
            <person name="Kyrpides N."/>
            <person name="Ivanova N."/>
            <person name="Mikhailova N."/>
            <person name="Pagani I."/>
            <person name="Stams A.J.M."/>
            <person name="Plugge C.M."/>
            <person name="Muyzer G."/>
            <person name="Kuever J."/>
            <person name="Parshina S.N."/>
            <person name="Ivanova A.E."/>
            <person name="Nazina T.N."/>
            <person name="Brambilla E."/>
            <person name="Spring S."/>
            <person name="Klenk H.-P."/>
            <person name="Woyke T."/>
        </authorList>
    </citation>
    <scope>NUCLEOTIDE SEQUENCE [LARGE SCALE GENOMIC DNA]</scope>
    <source>
        <strain evidence="4">ATCC 23193 / DSM 2154 / NCIB 8452 / DL</strain>
    </source>
</reference>
<dbReference type="Proteomes" id="UP000009234">
    <property type="component" value="Chromosome"/>
</dbReference>
<keyword evidence="1" id="KW-0472">Membrane</keyword>
<keyword evidence="1" id="KW-1133">Transmembrane helix</keyword>
<dbReference type="HOGENOM" id="CLU_104197_3_2_9"/>
<feature type="domain" description="YdbS-like PH" evidence="2">
    <location>
        <begin position="74"/>
        <end position="148"/>
    </location>
</feature>
<keyword evidence="1" id="KW-0812">Transmembrane</keyword>
<reference evidence="3 4" key="2">
    <citation type="journal article" date="2012" name="Stand. Genomic Sci.">
        <title>Complete genome sequence of the sulfate-reducing firmicute Desulfotomaculum ruminis type strain (DL(T)).</title>
        <authorList>
            <person name="Spring S."/>
            <person name="Visser M."/>
            <person name="Lu M."/>
            <person name="Copeland A."/>
            <person name="Lapidus A."/>
            <person name="Lucas S."/>
            <person name="Cheng J.F."/>
            <person name="Han C."/>
            <person name="Tapia R."/>
            <person name="Goodwin L.A."/>
            <person name="Pitluck S."/>
            <person name="Ivanova N."/>
            <person name="Land M."/>
            <person name="Hauser L."/>
            <person name="Larimer F."/>
            <person name="Rohde M."/>
            <person name="Goker M."/>
            <person name="Detter J.C."/>
            <person name="Kyrpides N.C."/>
            <person name="Woyke T."/>
            <person name="Schaap P.J."/>
            <person name="Plugge C.M."/>
            <person name="Muyzer G."/>
            <person name="Kuever J."/>
            <person name="Pereira I.A."/>
            <person name="Parshina S.N."/>
            <person name="Bernier-Latmani R."/>
            <person name="Stams A.J."/>
            <person name="Klenk H.P."/>
        </authorList>
    </citation>
    <scope>NUCLEOTIDE SEQUENCE [LARGE SCALE GENOMIC DNA]</scope>
    <source>
        <strain evidence="4">ATCC 23193 / DSM 2154 / NCIB 8452 / DL</strain>
    </source>
</reference>
<feature type="transmembrane region" description="Helical" evidence="1">
    <location>
        <begin position="47"/>
        <end position="66"/>
    </location>
</feature>
<dbReference type="KEGG" id="dru:Desru_0220"/>
<dbReference type="Pfam" id="PF03703">
    <property type="entry name" value="bPH_2"/>
    <property type="match status" value="1"/>
</dbReference>
<evidence type="ECO:0000259" key="2">
    <source>
        <dbReference type="Pfam" id="PF03703"/>
    </source>
</evidence>
<dbReference type="OrthoDB" id="1750577at2"/>
<evidence type="ECO:0000313" key="3">
    <source>
        <dbReference type="EMBL" id="AEG58519.1"/>
    </source>
</evidence>
<keyword evidence="4" id="KW-1185">Reference proteome</keyword>
<gene>
    <name evidence="3" type="ordered locus">Desru_0220</name>
</gene>
<evidence type="ECO:0000313" key="4">
    <source>
        <dbReference type="Proteomes" id="UP000009234"/>
    </source>
</evidence>
<evidence type="ECO:0000256" key="1">
    <source>
        <dbReference type="SAM" id="Phobius"/>
    </source>
</evidence>